<evidence type="ECO:0000256" key="5">
    <source>
        <dbReference type="SAM" id="Phobius"/>
    </source>
</evidence>
<feature type="transmembrane region" description="Helical" evidence="5">
    <location>
        <begin position="59"/>
        <end position="79"/>
    </location>
</feature>
<feature type="transmembrane region" description="Helical" evidence="5">
    <location>
        <begin position="20"/>
        <end position="47"/>
    </location>
</feature>
<comment type="subcellular location">
    <subcellularLocation>
        <location evidence="1">Membrane</location>
        <topology evidence="1">Multi-pass membrane protein</topology>
    </subcellularLocation>
</comment>
<dbReference type="InterPro" id="IPR049453">
    <property type="entry name" value="Memb_transporter_dom"/>
</dbReference>
<feature type="transmembrane region" description="Helical" evidence="5">
    <location>
        <begin position="222"/>
        <end position="248"/>
    </location>
</feature>
<protein>
    <submittedName>
        <fullName evidence="7">FUSC family protein</fullName>
    </submittedName>
</protein>
<feature type="transmembrane region" description="Helical" evidence="5">
    <location>
        <begin position="192"/>
        <end position="210"/>
    </location>
</feature>
<feature type="transmembrane region" description="Helical" evidence="5">
    <location>
        <begin position="260"/>
        <end position="278"/>
    </location>
</feature>
<feature type="transmembrane region" description="Helical" evidence="5">
    <location>
        <begin position="130"/>
        <end position="150"/>
    </location>
</feature>
<dbReference type="RefSeq" id="WP_133396985.1">
    <property type="nucleotide sequence ID" value="NZ_SNAA01000010.1"/>
</dbReference>
<dbReference type="GO" id="GO:0016020">
    <property type="term" value="C:membrane"/>
    <property type="evidence" value="ECO:0007669"/>
    <property type="project" value="UniProtKB-SubCell"/>
</dbReference>
<evidence type="ECO:0000313" key="8">
    <source>
        <dbReference type="Proteomes" id="UP000295701"/>
    </source>
</evidence>
<organism evidence="7 8">
    <name type="scientific">Palleronia sediminis</name>
    <dbReference type="NCBI Taxonomy" id="2547833"/>
    <lineage>
        <taxon>Bacteria</taxon>
        <taxon>Pseudomonadati</taxon>
        <taxon>Pseudomonadota</taxon>
        <taxon>Alphaproteobacteria</taxon>
        <taxon>Rhodobacterales</taxon>
        <taxon>Roseobacteraceae</taxon>
        <taxon>Palleronia</taxon>
    </lineage>
</organism>
<proteinExistence type="predicted"/>
<sequence>MNTLQSWMFEGGGPMPWRSVAVTCAAIVLPAVVAILIFGRVGSIAFVAAMPAHLAAKDAGIRLGGVVTVVMGMAGLLSLGAPDMAVMVAVILGLMCGVAGTYGLARPCIRALLTWAVFTSPILESGEKPMLMLIFLLAGGWALLITGWFGETRTTGEEDRESRRYAMVFGVMTAVGLGISVWIGARFFGDHGFWFPLTFAVLVLPPHGGLAGRTVKRSVGTVLGTAAALGVGLLSPGPWIVAGIGLLCLPVAFRLLPVSYTLFTALLTVAIIEVLALVSQVGSLALERLGTMAAAAAMTLVLGALGWLALRLMAPGAARALLDQG</sequence>
<comment type="caution">
    <text evidence="7">The sequence shown here is derived from an EMBL/GenBank/DDBJ whole genome shotgun (WGS) entry which is preliminary data.</text>
</comment>
<feature type="transmembrane region" description="Helical" evidence="5">
    <location>
        <begin position="85"/>
        <end position="105"/>
    </location>
</feature>
<evidence type="ECO:0000259" key="6">
    <source>
        <dbReference type="Pfam" id="PF13515"/>
    </source>
</evidence>
<keyword evidence="4 5" id="KW-0472">Membrane</keyword>
<dbReference type="Pfam" id="PF13515">
    <property type="entry name" value="FUSC_2"/>
    <property type="match status" value="1"/>
</dbReference>
<dbReference type="Proteomes" id="UP000295701">
    <property type="component" value="Unassembled WGS sequence"/>
</dbReference>
<keyword evidence="2 5" id="KW-0812">Transmembrane</keyword>
<evidence type="ECO:0000256" key="2">
    <source>
        <dbReference type="ARBA" id="ARBA00022692"/>
    </source>
</evidence>
<feature type="domain" description="Integral membrane bound transporter" evidence="6">
    <location>
        <begin position="181"/>
        <end position="301"/>
    </location>
</feature>
<dbReference type="EMBL" id="SNAA01000010">
    <property type="protein sequence ID" value="TDL79394.1"/>
    <property type="molecule type" value="Genomic_DNA"/>
</dbReference>
<feature type="transmembrane region" description="Helical" evidence="5">
    <location>
        <begin position="165"/>
        <end position="185"/>
    </location>
</feature>
<gene>
    <name evidence="7" type="ORF">E2L08_10245</name>
</gene>
<keyword evidence="8" id="KW-1185">Reference proteome</keyword>
<reference evidence="7 8" key="1">
    <citation type="submission" date="2019-03" db="EMBL/GenBank/DDBJ databases">
        <title>Primorskyibacter sp. SS33 isolated from sediments.</title>
        <authorList>
            <person name="Xunke S."/>
        </authorList>
    </citation>
    <scope>NUCLEOTIDE SEQUENCE [LARGE SCALE GENOMIC DNA]</scope>
    <source>
        <strain evidence="7 8">SS33</strain>
    </source>
</reference>
<dbReference type="AlphaFoldDB" id="A0A4R6A9M4"/>
<keyword evidence="3 5" id="KW-1133">Transmembrane helix</keyword>
<evidence type="ECO:0000313" key="7">
    <source>
        <dbReference type="EMBL" id="TDL79394.1"/>
    </source>
</evidence>
<evidence type="ECO:0000256" key="1">
    <source>
        <dbReference type="ARBA" id="ARBA00004141"/>
    </source>
</evidence>
<feature type="transmembrane region" description="Helical" evidence="5">
    <location>
        <begin position="290"/>
        <end position="310"/>
    </location>
</feature>
<evidence type="ECO:0000256" key="4">
    <source>
        <dbReference type="ARBA" id="ARBA00023136"/>
    </source>
</evidence>
<name>A0A4R6A9M4_9RHOB</name>
<dbReference type="OrthoDB" id="7835531at2"/>
<accession>A0A4R6A9M4</accession>
<evidence type="ECO:0000256" key="3">
    <source>
        <dbReference type="ARBA" id="ARBA00022989"/>
    </source>
</evidence>